<gene>
    <name evidence="1" type="ORF">H9X83_10615</name>
</gene>
<evidence type="ECO:0000313" key="1">
    <source>
        <dbReference type="EMBL" id="MBM6878604.1"/>
    </source>
</evidence>
<protein>
    <submittedName>
        <fullName evidence="1">Phage head closure protein</fullName>
    </submittedName>
</protein>
<dbReference type="EMBL" id="JACSNV010000017">
    <property type="protein sequence ID" value="MBM6878604.1"/>
    <property type="molecule type" value="Genomic_DNA"/>
</dbReference>
<accession>A0ABS2GAW3</accession>
<proteinExistence type="predicted"/>
<keyword evidence="2" id="KW-1185">Reference proteome</keyword>
<dbReference type="Proteomes" id="UP000729290">
    <property type="component" value="Unassembled WGS sequence"/>
</dbReference>
<organism evidence="1 2">
    <name type="scientific">Anaerotignum lactatifermentans</name>
    <dbReference type="NCBI Taxonomy" id="160404"/>
    <lineage>
        <taxon>Bacteria</taxon>
        <taxon>Bacillati</taxon>
        <taxon>Bacillota</taxon>
        <taxon>Clostridia</taxon>
        <taxon>Lachnospirales</taxon>
        <taxon>Anaerotignaceae</taxon>
        <taxon>Anaerotignum</taxon>
    </lineage>
</organism>
<dbReference type="InterPro" id="IPR008767">
    <property type="entry name" value="Phage_SPP1_head-tail_adaptor"/>
</dbReference>
<name>A0ABS2GAW3_9FIRM</name>
<dbReference type="RefSeq" id="WP_205134277.1">
    <property type="nucleotide sequence ID" value="NZ_JACSNT010000015.1"/>
</dbReference>
<reference evidence="1 2" key="1">
    <citation type="journal article" date="2021" name="Sci. Rep.">
        <title>The distribution of antibiotic resistance genes in chicken gut microbiota commensals.</title>
        <authorList>
            <person name="Juricova H."/>
            <person name="Matiasovicova J."/>
            <person name="Kubasova T."/>
            <person name="Cejkova D."/>
            <person name="Rychlik I."/>
        </authorList>
    </citation>
    <scope>NUCLEOTIDE SEQUENCE [LARGE SCALE GENOMIC DNA]</scope>
    <source>
        <strain evidence="1 2">An431b</strain>
    </source>
</reference>
<dbReference type="Pfam" id="PF05521">
    <property type="entry name" value="Phage_HCP"/>
    <property type="match status" value="1"/>
</dbReference>
<dbReference type="InterPro" id="IPR038666">
    <property type="entry name" value="SSP1_head-tail_sf"/>
</dbReference>
<evidence type="ECO:0000313" key="2">
    <source>
        <dbReference type="Proteomes" id="UP000729290"/>
    </source>
</evidence>
<dbReference type="NCBIfam" id="TIGR01563">
    <property type="entry name" value="gp16_SPP1"/>
    <property type="match status" value="1"/>
</dbReference>
<dbReference type="Gene3D" id="2.40.10.270">
    <property type="entry name" value="Bacteriophage SPP1 head-tail adaptor protein"/>
    <property type="match status" value="1"/>
</dbReference>
<sequence>MQPGELRNRIEIQRLTKTQGIYGDTKICFLPLKKVWAKVNGLHGKEYWEAKEYGVERTVEFVIRYSACRDLTEKDRILFRGAFFNISSIDNVMYRNEYLKIKATADITERGNRDGAKPERFGQGV</sequence>
<comment type="caution">
    <text evidence="1">The sequence shown here is derived from an EMBL/GenBank/DDBJ whole genome shotgun (WGS) entry which is preliminary data.</text>
</comment>